<gene>
    <name evidence="3" type="ORF">N1032_18115</name>
</gene>
<dbReference type="PANTHER" id="PTHR34310">
    <property type="entry name" value="DUF427 DOMAIN PROTEIN (AFU_ORTHOLOGUE AFUA_3G02220)"/>
    <property type="match status" value="1"/>
</dbReference>
<dbReference type="EMBL" id="JANLCJ010000008">
    <property type="protein sequence ID" value="MCS5735659.1"/>
    <property type="molecule type" value="Genomic_DNA"/>
</dbReference>
<accession>A0ABT2H6V6</accession>
<protein>
    <submittedName>
        <fullName evidence="3">DUF427 domain-containing protein</fullName>
    </submittedName>
</protein>
<evidence type="ECO:0000256" key="1">
    <source>
        <dbReference type="SAM" id="MobiDB-lite"/>
    </source>
</evidence>
<feature type="region of interest" description="Disordered" evidence="1">
    <location>
        <begin position="294"/>
        <end position="314"/>
    </location>
</feature>
<reference evidence="3" key="1">
    <citation type="submission" date="2022-08" db="EMBL/GenBank/DDBJ databases">
        <authorList>
            <person name="Deng Y."/>
            <person name="Han X.-F."/>
            <person name="Zhang Y.-Q."/>
        </authorList>
    </citation>
    <scope>NUCLEOTIDE SEQUENCE</scope>
    <source>
        <strain evidence="3">CPCC 203386</strain>
    </source>
</reference>
<proteinExistence type="predicted"/>
<dbReference type="InterPro" id="IPR007361">
    <property type="entry name" value="DUF427"/>
</dbReference>
<dbReference type="Gene3D" id="2.170.150.40">
    <property type="entry name" value="Domain of unknown function (DUF427)"/>
    <property type="match status" value="2"/>
</dbReference>
<dbReference type="Pfam" id="PF04248">
    <property type="entry name" value="NTP_transf_9"/>
    <property type="match status" value="1"/>
</dbReference>
<dbReference type="RefSeq" id="WP_259540603.1">
    <property type="nucleotide sequence ID" value="NZ_JANLCJ010000008.1"/>
</dbReference>
<evidence type="ECO:0000313" key="3">
    <source>
        <dbReference type="EMBL" id="MCS5735659.1"/>
    </source>
</evidence>
<comment type="caution">
    <text evidence="3">The sequence shown here is derived from an EMBL/GenBank/DDBJ whole genome shotgun (WGS) entry which is preliminary data.</text>
</comment>
<dbReference type="PANTHER" id="PTHR34310:SF9">
    <property type="entry name" value="BLR5716 PROTEIN"/>
    <property type="match status" value="1"/>
</dbReference>
<name>A0ABT2H6V6_9MICO</name>
<organism evidence="3 4">
    <name type="scientific">Herbiconiux daphne</name>
    <dbReference type="NCBI Taxonomy" id="2970914"/>
    <lineage>
        <taxon>Bacteria</taxon>
        <taxon>Bacillati</taxon>
        <taxon>Actinomycetota</taxon>
        <taxon>Actinomycetes</taxon>
        <taxon>Micrococcales</taxon>
        <taxon>Microbacteriaceae</taxon>
        <taxon>Herbiconiux</taxon>
    </lineage>
</organism>
<evidence type="ECO:0000313" key="4">
    <source>
        <dbReference type="Proteomes" id="UP001165586"/>
    </source>
</evidence>
<dbReference type="InterPro" id="IPR038694">
    <property type="entry name" value="DUF427_sf"/>
</dbReference>
<keyword evidence="4" id="KW-1185">Reference proteome</keyword>
<dbReference type="Proteomes" id="UP001165586">
    <property type="component" value="Unassembled WGS sequence"/>
</dbReference>
<feature type="domain" description="DUF427" evidence="2">
    <location>
        <begin position="171"/>
        <end position="263"/>
    </location>
</feature>
<sequence length="314" mass="35094">MNRPSSPTLIEDSPLTTRTRGDSFVLYPLRRRLRLELAGRIVADTEEAVLWLERRDRAALAEAVARNEHYFASTYYYLPRSAFIDGALKPSDEGRVDERVGRGRYLSVSAGDKRLDRAAWVWEEAPGTPTLNDLVGVDVHRFDAAFEEDELVIGARSPFHTVDTRASSRHVRVLVDGTVIAESRSAVLLYETGLPTRFYLPRIDVDTRYLERSSSKGQCPYKGRSRYWNVVTPDARRTDAAWSYDLPFSAAVGIAGRIAFWEEAGVQIEIDGIPRPPLDTRRFTGVWDDESKTLIGQTTGGDGRVSALAQGGSK</sequence>
<evidence type="ECO:0000259" key="2">
    <source>
        <dbReference type="Pfam" id="PF04248"/>
    </source>
</evidence>